<dbReference type="PANTHER" id="PTHR30363:SF55">
    <property type="entry name" value="HTH-TYPE TRANSCRIPTIONAL REGULATOR ULAR"/>
    <property type="match status" value="1"/>
</dbReference>
<keyword evidence="2" id="KW-0804">Transcription</keyword>
<dbReference type="PANTHER" id="PTHR30363">
    <property type="entry name" value="HTH-TYPE TRANSCRIPTIONAL REGULATOR SRLR-RELATED"/>
    <property type="match status" value="1"/>
</dbReference>
<gene>
    <name evidence="5" type="ORF">MNBD_ALPHA11-2113</name>
</gene>
<evidence type="ECO:0000256" key="1">
    <source>
        <dbReference type="ARBA" id="ARBA00023015"/>
    </source>
</evidence>
<dbReference type="SUPFAM" id="SSF46785">
    <property type="entry name" value="Winged helix' DNA-binding domain"/>
    <property type="match status" value="1"/>
</dbReference>
<dbReference type="SMART" id="SM01134">
    <property type="entry name" value="DeoRC"/>
    <property type="match status" value="1"/>
</dbReference>
<name>A0A3B0U287_9ZZZZ</name>
<dbReference type="SUPFAM" id="SSF100950">
    <property type="entry name" value="NagB/RpiA/CoA transferase-like"/>
    <property type="match status" value="1"/>
</dbReference>
<feature type="region of interest" description="Disordered" evidence="3">
    <location>
        <begin position="1"/>
        <end position="20"/>
    </location>
</feature>
<dbReference type="InterPro" id="IPR014036">
    <property type="entry name" value="DeoR-like_C"/>
</dbReference>
<accession>A0A3B0U287</accession>
<dbReference type="AlphaFoldDB" id="A0A3B0U287"/>
<organism evidence="5">
    <name type="scientific">hydrothermal vent metagenome</name>
    <dbReference type="NCBI Taxonomy" id="652676"/>
    <lineage>
        <taxon>unclassified sequences</taxon>
        <taxon>metagenomes</taxon>
        <taxon>ecological metagenomes</taxon>
    </lineage>
</organism>
<dbReference type="InterPro" id="IPR001034">
    <property type="entry name" value="DeoR_HTH"/>
</dbReference>
<evidence type="ECO:0000259" key="4">
    <source>
        <dbReference type="PROSITE" id="PS51000"/>
    </source>
</evidence>
<evidence type="ECO:0000256" key="3">
    <source>
        <dbReference type="SAM" id="MobiDB-lite"/>
    </source>
</evidence>
<proteinExistence type="predicted"/>
<keyword evidence="1" id="KW-0805">Transcription regulation</keyword>
<dbReference type="SMART" id="SM00420">
    <property type="entry name" value="HTH_DEOR"/>
    <property type="match status" value="1"/>
</dbReference>
<dbReference type="Gene3D" id="1.10.10.10">
    <property type="entry name" value="Winged helix-like DNA-binding domain superfamily/Winged helix DNA-binding domain"/>
    <property type="match status" value="1"/>
</dbReference>
<protein>
    <recommendedName>
        <fullName evidence="4">HTH deoR-type domain-containing protein</fullName>
    </recommendedName>
</protein>
<evidence type="ECO:0000313" key="5">
    <source>
        <dbReference type="EMBL" id="VAW22473.1"/>
    </source>
</evidence>
<dbReference type="InterPro" id="IPR036390">
    <property type="entry name" value="WH_DNA-bd_sf"/>
</dbReference>
<reference evidence="5" key="1">
    <citation type="submission" date="2018-06" db="EMBL/GenBank/DDBJ databases">
        <authorList>
            <person name="Zhirakovskaya E."/>
        </authorList>
    </citation>
    <scope>NUCLEOTIDE SEQUENCE</scope>
</reference>
<dbReference type="Pfam" id="PF00455">
    <property type="entry name" value="DeoRC"/>
    <property type="match status" value="1"/>
</dbReference>
<dbReference type="PROSITE" id="PS51000">
    <property type="entry name" value="HTH_DEOR_2"/>
    <property type="match status" value="1"/>
</dbReference>
<dbReference type="InterPro" id="IPR037171">
    <property type="entry name" value="NagB/RpiA_transferase-like"/>
</dbReference>
<feature type="domain" description="HTH deoR-type" evidence="4">
    <location>
        <begin position="20"/>
        <end position="75"/>
    </location>
</feature>
<dbReference type="PRINTS" id="PR00037">
    <property type="entry name" value="HTHLACR"/>
</dbReference>
<dbReference type="Pfam" id="PF08220">
    <property type="entry name" value="HTH_DeoR"/>
    <property type="match status" value="1"/>
</dbReference>
<dbReference type="Gene3D" id="3.40.50.1360">
    <property type="match status" value="1"/>
</dbReference>
<dbReference type="EMBL" id="UOEQ01000419">
    <property type="protein sequence ID" value="VAW22473.1"/>
    <property type="molecule type" value="Genomic_DNA"/>
</dbReference>
<dbReference type="InterPro" id="IPR050313">
    <property type="entry name" value="Carb_Metab_HTH_regulators"/>
</dbReference>
<dbReference type="InterPro" id="IPR036388">
    <property type="entry name" value="WH-like_DNA-bd_sf"/>
</dbReference>
<sequence>MGPESVTSVKAKKSSGERKTHRALELLETLRRLGGSARTSHLADIMNVSEETVRRTVKKLSKDGTVSRAHGGVYLALEQSSSPIHLRIREQSDQKFKMAASLLEMVEDASSLFLDVGSTTIFVAEALRARKNLTIVTNSLSVAQILMNHNQNRVFVAGGELQDELGGTFGSVTQKFVEKFTMDFAILSSMAIDEKRGFLLKNSLEAELAQSFASHAHKCIMMADATKIGQRAPIIACPPTDIDCFITDKALSPDFAKAMKSWEIEVIAAEEKIKAANNNLVAEKPINIPQKKKKRK</sequence>
<dbReference type="GO" id="GO:0003700">
    <property type="term" value="F:DNA-binding transcription factor activity"/>
    <property type="evidence" value="ECO:0007669"/>
    <property type="project" value="InterPro"/>
</dbReference>
<evidence type="ECO:0000256" key="2">
    <source>
        <dbReference type="ARBA" id="ARBA00023163"/>
    </source>
</evidence>